<dbReference type="InterPro" id="IPR002524">
    <property type="entry name" value="Cation_efflux"/>
</dbReference>
<gene>
    <name evidence="10" type="primary">fieF</name>
    <name evidence="10" type="ORF">CLTHE_19750</name>
</gene>
<keyword evidence="4 7" id="KW-0812">Transmembrane</keyword>
<comment type="similarity">
    <text evidence="2">Belongs to the cation diffusion facilitator (CDF) transporter (TC 2.A.4) family.</text>
</comment>
<feature type="transmembrane region" description="Helical" evidence="7">
    <location>
        <begin position="133"/>
        <end position="152"/>
    </location>
</feature>
<protein>
    <submittedName>
        <fullName evidence="10">Ferrous-iron efflux pump FieF</fullName>
    </submittedName>
</protein>
<evidence type="ECO:0000256" key="3">
    <source>
        <dbReference type="ARBA" id="ARBA00022448"/>
    </source>
</evidence>
<comment type="subcellular location">
    <subcellularLocation>
        <location evidence="1">Membrane</location>
        <topology evidence="1">Multi-pass membrane protein</topology>
    </subcellularLocation>
</comment>
<proteinExistence type="inferred from homology"/>
<keyword evidence="3" id="KW-0813">Transport</keyword>
<evidence type="ECO:0000256" key="6">
    <source>
        <dbReference type="ARBA" id="ARBA00023136"/>
    </source>
</evidence>
<dbReference type="Proteomes" id="UP000191448">
    <property type="component" value="Unassembled WGS sequence"/>
</dbReference>
<evidence type="ECO:0000259" key="9">
    <source>
        <dbReference type="Pfam" id="PF16916"/>
    </source>
</evidence>
<dbReference type="SUPFAM" id="SSF161111">
    <property type="entry name" value="Cation efflux protein transmembrane domain-like"/>
    <property type="match status" value="1"/>
</dbReference>
<feature type="transmembrane region" description="Helical" evidence="7">
    <location>
        <begin position="96"/>
        <end position="113"/>
    </location>
</feature>
<evidence type="ECO:0000313" key="10">
    <source>
        <dbReference type="EMBL" id="OPX47412.1"/>
    </source>
</evidence>
<dbReference type="InterPro" id="IPR058533">
    <property type="entry name" value="Cation_efflux_TM"/>
</dbReference>
<accession>A0A1V4SVC5</accession>
<evidence type="ECO:0000256" key="4">
    <source>
        <dbReference type="ARBA" id="ARBA00022692"/>
    </source>
</evidence>
<dbReference type="PANTHER" id="PTHR43840">
    <property type="entry name" value="MITOCHONDRIAL METAL TRANSPORTER 1-RELATED"/>
    <property type="match status" value="1"/>
</dbReference>
<keyword evidence="5 7" id="KW-1133">Transmembrane helix</keyword>
<dbReference type="GO" id="GO:0016020">
    <property type="term" value="C:membrane"/>
    <property type="evidence" value="ECO:0007669"/>
    <property type="project" value="UniProtKB-SubCell"/>
</dbReference>
<dbReference type="InterPro" id="IPR036837">
    <property type="entry name" value="Cation_efflux_CTD_sf"/>
</dbReference>
<dbReference type="NCBIfam" id="TIGR01297">
    <property type="entry name" value="CDF"/>
    <property type="match status" value="1"/>
</dbReference>
<feature type="transmembrane region" description="Helical" evidence="7">
    <location>
        <begin position="26"/>
        <end position="48"/>
    </location>
</feature>
<evidence type="ECO:0000256" key="2">
    <source>
        <dbReference type="ARBA" id="ARBA00008114"/>
    </source>
</evidence>
<dbReference type="InterPro" id="IPR027469">
    <property type="entry name" value="Cation_efflux_TMD_sf"/>
</dbReference>
<feature type="transmembrane region" description="Helical" evidence="7">
    <location>
        <begin position="198"/>
        <end position="216"/>
    </location>
</feature>
<feature type="transmembrane region" description="Helical" evidence="7">
    <location>
        <begin position="164"/>
        <end position="186"/>
    </location>
</feature>
<organism evidence="10 11">
    <name type="scientific">Clostridium thermobutyricum DSM 4928</name>
    <dbReference type="NCBI Taxonomy" id="1121339"/>
    <lineage>
        <taxon>Bacteria</taxon>
        <taxon>Bacillati</taxon>
        <taxon>Bacillota</taxon>
        <taxon>Clostridia</taxon>
        <taxon>Eubacteriales</taxon>
        <taxon>Clostridiaceae</taxon>
        <taxon>Clostridium</taxon>
    </lineage>
</organism>
<comment type="caution">
    <text evidence="10">The sequence shown here is derived from an EMBL/GenBank/DDBJ whole genome shotgun (WGS) entry which is preliminary data.</text>
</comment>
<dbReference type="SUPFAM" id="SSF160240">
    <property type="entry name" value="Cation efflux protein cytoplasmic domain-like"/>
    <property type="match status" value="2"/>
</dbReference>
<feature type="domain" description="Cation efflux protein cytoplasmic" evidence="9">
    <location>
        <begin position="228"/>
        <end position="304"/>
    </location>
</feature>
<dbReference type="Pfam" id="PF01545">
    <property type="entry name" value="Cation_efflux"/>
    <property type="match status" value="1"/>
</dbReference>
<dbReference type="AlphaFoldDB" id="A0A1V4SVC5"/>
<evidence type="ECO:0000259" key="8">
    <source>
        <dbReference type="Pfam" id="PF01545"/>
    </source>
</evidence>
<evidence type="ECO:0000256" key="7">
    <source>
        <dbReference type="SAM" id="Phobius"/>
    </source>
</evidence>
<evidence type="ECO:0000256" key="5">
    <source>
        <dbReference type="ARBA" id="ARBA00022989"/>
    </source>
</evidence>
<dbReference type="RefSeq" id="WP_080023170.1">
    <property type="nucleotide sequence ID" value="NZ_LTAY01000048.1"/>
</dbReference>
<name>A0A1V4SVC5_9CLOT</name>
<keyword evidence="6 7" id="KW-0472">Membrane</keyword>
<dbReference type="Pfam" id="PF16916">
    <property type="entry name" value="ZT_dimer"/>
    <property type="match status" value="1"/>
</dbReference>
<feature type="domain" description="Cation efflux protein transmembrane" evidence="8">
    <location>
        <begin position="33"/>
        <end position="224"/>
    </location>
</feature>
<dbReference type="GO" id="GO:0008324">
    <property type="term" value="F:monoatomic cation transmembrane transporter activity"/>
    <property type="evidence" value="ECO:0007669"/>
    <property type="project" value="InterPro"/>
</dbReference>
<dbReference type="Gene3D" id="3.30.70.1350">
    <property type="entry name" value="Cation efflux protein, cytoplasmic domain"/>
    <property type="match status" value="1"/>
</dbReference>
<sequence length="392" mass="43229">MLSKFLVNTFIKDNTNTKEKKVRNKFGVLGGAVGIVVNLILVVIKVSVGLITGSIAITADGFNNLSDAASSIITIAGFKLSNMPADKEHPFGHGRIEYISSLIVSFLVILVGLEFVKSSAIRIFNPSKVDFEIIPFILLIVSVLLKLWLAGFNRYIGNKIDSKALKAAAVDSLGDVFASTCVSISFLASKFTNFPIDGYVGVVVALIIVYSGVSLVKETLNPLLGEAPDPELVKELESLILSYPHISGIHDLIIHNYGPGRCMASVHAEIPSDMDIMEIHNIIDKAEREISQKLELYLVIHMDPICLSDDEIKVAYTEVSKIIKYNPLIKSMHDFRIVGEGNEKNLIFDVVVDSENLKKIMDEQALKNDIIEAIKELHPEYNCIITIDHDYT</sequence>
<evidence type="ECO:0000256" key="1">
    <source>
        <dbReference type="ARBA" id="ARBA00004141"/>
    </source>
</evidence>
<dbReference type="OrthoDB" id="9806522at2"/>
<dbReference type="PANTHER" id="PTHR43840:SF15">
    <property type="entry name" value="MITOCHONDRIAL METAL TRANSPORTER 1-RELATED"/>
    <property type="match status" value="1"/>
</dbReference>
<evidence type="ECO:0000313" key="11">
    <source>
        <dbReference type="Proteomes" id="UP000191448"/>
    </source>
</evidence>
<dbReference type="InterPro" id="IPR050291">
    <property type="entry name" value="CDF_Transporter"/>
</dbReference>
<reference evidence="10 11" key="1">
    <citation type="submission" date="2016-02" db="EMBL/GenBank/DDBJ databases">
        <title>Genome sequence of Clostridium thermobutyricum DSM 4928.</title>
        <authorList>
            <person name="Poehlein A."/>
            <person name="Daniel R."/>
        </authorList>
    </citation>
    <scope>NUCLEOTIDE SEQUENCE [LARGE SCALE GENOMIC DNA]</scope>
    <source>
        <strain evidence="10 11">DSM 4928</strain>
    </source>
</reference>
<dbReference type="InterPro" id="IPR027470">
    <property type="entry name" value="Cation_efflux_CTD"/>
</dbReference>
<dbReference type="FunFam" id="1.20.1510.10:FF:000006">
    <property type="entry name" value="Divalent cation efflux transporter"/>
    <property type="match status" value="1"/>
</dbReference>
<dbReference type="EMBL" id="LTAY01000048">
    <property type="protein sequence ID" value="OPX47412.1"/>
    <property type="molecule type" value="Genomic_DNA"/>
</dbReference>
<dbReference type="Gene3D" id="1.20.1510.10">
    <property type="entry name" value="Cation efflux protein transmembrane domain"/>
    <property type="match status" value="1"/>
</dbReference>